<dbReference type="GO" id="GO:0003723">
    <property type="term" value="F:RNA binding"/>
    <property type="evidence" value="ECO:0007669"/>
    <property type="project" value="InterPro"/>
</dbReference>
<organism evidence="12 13">
    <name type="scientific">Starmerella bacillaris</name>
    <name type="common">Yeast</name>
    <name type="synonym">Candida zemplinina</name>
    <dbReference type="NCBI Taxonomy" id="1247836"/>
    <lineage>
        <taxon>Eukaryota</taxon>
        <taxon>Fungi</taxon>
        <taxon>Dikarya</taxon>
        <taxon>Ascomycota</taxon>
        <taxon>Saccharomycotina</taxon>
        <taxon>Dipodascomycetes</taxon>
        <taxon>Dipodascales</taxon>
        <taxon>Trichomonascaceae</taxon>
        <taxon>Starmerella</taxon>
    </lineage>
</organism>
<feature type="domain" description="S5 DRBM" evidence="11">
    <location>
        <begin position="166"/>
        <end position="229"/>
    </location>
</feature>
<dbReference type="EMBL" id="BTGC01000008">
    <property type="protein sequence ID" value="GMM51797.1"/>
    <property type="molecule type" value="Genomic_DNA"/>
</dbReference>
<dbReference type="SUPFAM" id="SSF54768">
    <property type="entry name" value="dsRNA-binding domain-like"/>
    <property type="match status" value="1"/>
</dbReference>
<accession>A0AAV5RKP8</accession>
<dbReference type="InterPro" id="IPR014721">
    <property type="entry name" value="Ribsml_uS5_D2-typ_fold_subgr"/>
</dbReference>
<dbReference type="Gene3D" id="3.30.160.20">
    <property type="match status" value="1"/>
</dbReference>
<evidence type="ECO:0000256" key="1">
    <source>
        <dbReference type="ARBA" id="ARBA00004173"/>
    </source>
</evidence>
<keyword evidence="4" id="KW-0496">Mitochondrion</keyword>
<evidence type="ECO:0000256" key="7">
    <source>
        <dbReference type="ARBA" id="ARBA00041606"/>
    </source>
</evidence>
<name>A0AAV5RKP8_STABA</name>
<evidence type="ECO:0000259" key="11">
    <source>
        <dbReference type="PROSITE" id="PS50881"/>
    </source>
</evidence>
<feature type="region of interest" description="Disordered" evidence="10">
    <location>
        <begin position="21"/>
        <end position="48"/>
    </location>
</feature>
<dbReference type="InterPro" id="IPR005324">
    <property type="entry name" value="Ribosomal_uS5_C"/>
</dbReference>
<dbReference type="GO" id="GO:0005743">
    <property type="term" value="C:mitochondrial inner membrane"/>
    <property type="evidence" value="ECO:0007669"/>
    <property type="project" value="UniProtKB-ARBA"/>
</dbReference>
<dbReference type="FunFam" id="3.30.230.10:FF:000002">
    <property type="entry name" value="30S ribosomal protein S5"/>
    <property type="match status" value="1"/>
</dbReference>
<dbReference type="PANTHER" id="PTHR48277">
    <property type="entry name" value="MITOCHONDRIAL RIBOSOMAL PROTEIN S5"/>
    <property type="match status" value="1"/>
</dbReference>
<dbReference type="GO" id="GO:0005763">
    <property type="term" value="C:mitochondrial small ribosomal subunit"/>
    <property type="evidence" value="ECO:0007669"/>
    <property type="project" value="UniProtKB-ARBA"/>
</dbReference>
<dbReference type="PROSITE" id="PS50881">
    <property type="entry name" value="S5_DSRBD"/>
    <property type="match status" value="1"/>
</dbReference>
<evidence type="ECO:0000256" key="9">
    <source>
        <dbReference type="RuleBase" id="RU003823"/>
    </source>
</evidence>
<comment type="caution">
    <text evidence="12">The sequence shown here is derived from an EMBL/GenBank/DDBJ whole genome shotgun (WGS) entry which is preliminary data.</text>
</comment>
<evidence type="ECO:0000256" key="5">
    <source>
        <dbReference type="ARBA" id="ARBA00023274"/>
    </source>
</evidence>
<keyword evidence="13" id="KW-1185">Reference proteome</keyword>
<evidence type="ECO:0000313" key="13">
    <source>
        <dbReference type="Proteomes" id="UP001362899"/>
    </source>
</evidence>
<gene>
    <name evidence="12" type="ORF">DASB73_027600</name>
</gene>
<dbReference type="GO" id="GO:0003735">
    <property type="term" value="F:structural constituent of ribosome"/>
    <property type="evidence" value="ECO:0007669"/>
    <property type="project" value="UniProtKB-UniRule"/>
</dbReference>
<sequence>MNRVLRLNKISRVTFARCYSTKGSGSPGNQSANHSARSQKASNFGPTDTINSAHIESLSKYYPPHLLKAIAATESVITPEMKANPTRSSDNFMLPYADDLAEFDPLYDYPQGEWVDKHRPQQPIPQRAPKDLREQEDIMSSRSSMAINLTNLEKSTGLRKEFLAKLSVKTLLTKRVVNMEASGKKRRIFALVIVGDGNGHVGIGQGKSRDYASAVKNAHWEAAKSIVYIPRFKNRTIYGSVSLKKGSVHLHLNSARPGSGLRVNHIIYEICKIAGIKDLVGNVFGSRNKMNVAKTAIQALSSGQAVIEDIAASRGKQIVDVTSTYLNF</sequence>
<evidence type="ECO:0000313" key="12">
    <source>
        <dbReference type="EMBL" id="GMM51797.1"/>
    </source>
</evidence>
<dbReference type="Proteomes" id="UP001362899">
    <property type="component" value="Unassembled WGS sequence"/>
</dbReference>
<keyword evidence="3 8" id="KW-0689">Ribosomal protein</keyword>
<dbReference type="SUPFAM" id="SSF54211">
    <property type="entry name" value="Ribosomal protein S5 domain 2-like"/>
    <property type="match status" value="1"/>
</dbReference>
<reference evidence="12 13" key="1">
    <citation type="journal article" date="2023" name="Elife">
        <title>Identification of key yeast species and microbe-microbe interactions impacting larval growth of Drosophila in the wild.</title>
        <authorList>
            <person name="Mure A."/>
            <person name="Sugiura Y."/>
            <person name="Maeda R."/>
            <person name="Honda K."/>
            <person name="Sakurai N."/>
            <person name="Takahashi Y."/>
            <person name="Watada M."/>
            <person name="Katoh T."/>
            <person name="Gotoh A."/>
            <person name="Gotoh Y."/>
            <person name="Taniguchi I."/>
            <person name="Nakamura K."/>
            <person name="Hayashi T."/>
            <person name="Katayama T."/>
            <person name="Uemura T."/>
            <person name="Hattori Y."/>
        </authorList>
    </citation>
    <scope>NUCLEOTIDE SEQUENCE [LARGE SCALE GENOMIC DNA]</scope>
    <source>
        <strain evidence="12 13">SB-73</strain>
    </source>
</reference>
<dbReference type="Pfam" id="PF03719">
    <property type="entry name" value="Ribosomal_S5_C"/>
    <property type="match status" value="1"/>
</dbReference>
<keyword evidence="5 8" id="KW-0687">Ribonucleoprotein</keyword>
<dbReference type="PROSITE" id="PS00585">
    <property type="entry name" value="RIBOSOMAL_S5"/>
    <property type="match status" value="1"/>
</dbReference>
<comment type="similarity">
    <text evidence="2 9">Belongs to the universal ribosomal protein uS5 family.</text>
</comment>
<dbReference type="InterPro" id="IPR000851">
    <property type="entry name" value="Ribosomal_uS5"/>
</dbReference>
<dbReference type="AlphaFoldDB" id="A0AAV5RKP8"/>
<evidence type="ECO:0000256" key="8">
    <source>
        <dbReference type="PROSITE-ProRule" id="PRU00268"/>
    </source>
</evidence>
<dbReference type="PANTHER" id="PTHR48277:SF1">
    <property type="entry name" value="MITOCHONDRIAL RIBOSOMAL PROTEIN S5"/>
    <property type="match status" value="1"/>
</dbReference>
<evidence type="ECO:0000256" key="3">
    <source>
        <dbReference type="ARBA" id="ARBA00022980"/>
    </source>
</evidence>
<dbReference type="Gene3D" id="3.30.230.10">
    <property type="match status" value="1"/>
</dbReference>
<comment type="subcellular location">
    <subcellularLocation>
        <location evidence="1">Mitochondrion</location>
    </subcellularLocation>
</comment>
<dbReference type="InterPro" id="IPR018192">
    <property type="entry name" value="Ribosomal_uS5_N_CS"/>
</dbReference>
<dbReference type="FunFam" id="3.30.160.20:FF:000022">
    <property type="entry name" value="28S ribosomal protein S5, mitochondrial"/>
    <property type="match status" value="1"/>
</dbReference>
<evidence type="ECO:0000256" key="10">
    <source>
        <dbReference type="SAM" id="MobiDB-lite"/>
    </source>
</evidence>
<evidence type="ECO:0000256" key="4">
    <source>
        <dbReference type="ARBA" id="ARBA00023128"/>
    </source>
</evidence>
<evidence type="ECO:0000256" key="6">
    <source>
        <dbReference type="ARBA" id="ARBA00039335"/>
    </source>
</evidence>
<dbReference type="InterPro" id="IPR013810">
    <property type="entry name" value="Ribosomal_uS5_N"/>
</dbReference>
<dbReference type="InterPro" id="IPR020568">
    <property type="entry name" value="Ribosomal_Su5_D2-typ_SF"/>
</dbReference>
<evidence type="ECO:0000256" key="2">
    <source>
        <dbReference type="ARBA" id="ARBA00008945"/>
    </source>
</evidence>
<dbReference type="GO" id="GO:0006412">
    <property type="term" value="P:translation"/>
    <property type="evidence" value="ECO:0007669"/>
    <property type="project" value="InterPro"/>
</dbReference>
<proteinExistence type="inferred from homology"/>
<dbReference type="Pfam" id="PF00333">
    <property type="entry name" value="Ribosomal_S5"/>
    <property type="match status" value="1"/>
</dbReference>
<protein>
    <recommendedName>
        <fullName evidence="6">Small ribosomal subunit protein uS5m</fullName>
    </recommendedName>
    <alternativeName>
        <fullName evidence="7">28S ribosomal protein S5, mitochondrial</fullName>
    </alternativeName>
</protein>